<dbReference type="GO" id="GO:0003677">
    <property type="term" value="F:DNA binding"/>
    <property type="evidence" value="ECO:0007669"/>
    <property type="project" value="InterPro"/>
</dbReference>
<feature type="binding site" evidence="7">
    <location>
        <position position="270"/>
    </location>
    <ligand>
        <name>substrate</name>
    </ligand>
</feature>
<comment type="similarity">
    <text evidence="7">Belongs to the shikimate kinase family.</text>
</comment>
<reference evidence="9 10" key="1">
    <citation type="submission" date="2020-06" db="EMBL/GenBank/DDBJ databases">
        <title>Genome sequence of 2 isolates from Red Sea Mangroves.</title>
        <authorList>
            <person name="Sefrji F."/>
            <person name="Michoud G."/>
            <person name="Merlino G."/>
            <person name="Daffonchio D."/>
        </authorList>
    </citation>
    <scope>NUCLEOTIDE SEQUENCE [LARGE SCALE GENOMIC DNA]</scope>
    <source>
        <strain evidence="9 10">R1DC25</strain>
    </source>
</reference>
<dbReference type="HAMAP" id="MF_00109">
    <property type="entry name" value="Shikimate_kinase"/>
    <property type="match status" value="1"/>
</dbReference>
<evidence type="ECO:0000256" key="6">
    <source>
        <dbReference type="ARBA" id="ARBA00023141"/>
    </source>
</evidence>
<dbReference type="EMBL" id="CP058214">
    <property type="protein sequence ID" value="QPC43126.1"/>
    <property type="molecule type" value="Genomic_DNA"/>
</dbReference>
<dbReference type="GO" id="GO:0004765">
    <property type="term" value="F:shikimate kinase activity"/>
    <property type="evidence" value="ECO:0007669"/>
    <property type="project" value="UniProtKB-UniRule"/>
</dbReference>
<dbReference type="SMART" id="SM00530">
    <property type="entry name" value="HTH_XRE"/>
    <property type="match status" value="1"/>
</dbReference>
<keyword evidence="4 7" id="KW-0418">Kinase</keyword>
<proteinExistence type="inferred from homology"/>
<dbReference type="CDD" id="cd00093">
    <property type="entry name" value="HTH_XRE"/>
    <property type="match status" value="1"/>
</dbReference>
<dbReference type="GO" id="GO:0005829">
    <property type="term" value="C:cytosol"/>
    <property type="evidence" value="ECO:0007669"/>
    <property type="project" value="TreeGrafter"/>
</dbReference>
<evidence type="ECO:0000256" key="4">
    <source>
        <dbReference type="ARBA" id="ARBA00022777"/>
    </source>
</evidence>
<comment type="function">
    <text evidence="7">Catalyzes the specific phosphorylation of the 3-hydroxyl group of shikimic acid using ATP as a cosubstrate.</text>
</comment>
<evidence type="ECO:0000256" key="3">
    <source>
        <dbReference type="ARBA" id="ARBA00022741"/>
    </source>
</evidence>
<feature type="binding site" evidence="7">
    <location>
        <begin position="143"/>
        <end position="148"/>
    </location>
    <ligand>
        <name>ATP</name>
        <dbReference type="ChEBI" id="CHEBI:30616"/>
    </ligand>
</feature>
<dbReference type="InterPro" id="IPR000623">
    <property type="entry name" value="Shikimate_kinase/TSH1"/>
</dbReference>
<dbReference type="InterPro" id="IPR010982">
    <property type="entry name" value="Lambda_DNA-bd_dom_sf"/>
</dbReference>
<protein>
    <recommendedName>
        <fullName evidence="7">Shikimate kinase</fullName>
        <shortName evidence="7">SK</shortName>
        <ecNumber evidence="7">2.7.1.71</ecNumber>
    </recommendedName>
</protein>
<keyword evidence="1 7" id="KW-0028">Amino-acid biosynthesis</keyword>
<evidence type="ECO:0000256" key="1">
    <source>
        <dbReference type="ARBA" id="ARBA00022605"/>
    </source>
</evidence>
<dbReference type="CDD" id="cd00464">
    <property type="entry name" value="SK"/>
    <property type="match status" value="1"/>
</dbReference>
<dbReference type="KEGG" id="kmn:HW532_10750"/>
<comment type="subcellular location">
    <subcellularLocation>
        <location evidence="7">Cytoplasm</location>
    </subcellularLocation>
</comment>
<feature type="domain" description="HTH cro/C1-type" evidence="8">
    <location>
        <begin position="36"/>
        <end position="90"/>
    </location>
</feature>
<evidence type="ECO:0000256" key="7">
    <source>
        <dbReference type="HAMAP-Rule" id="MF_00109"/>
    </source>
</evidence>
<dbReference type="InterPro" id="IPR027417">
    <property type="entry name" value="P-loop_NTPase"/>
</dbReference>
<feature type="binding site" evidence="7">
    <location>
        <position position="147"/>
    </location>
    <ligand>
        <name>Mg(2+)</name>
        <dbReference type="ChEBI" id="CHEBI:18420"/>
    </ligand>
</feature>
<dbReference type="GO" id="GO:0005524">
    <property type="term" value="F:ATP binding"/>
    <property type="evidence" value="ECO:0007669"/>
    <property type="project" value="UniProtKB-UniRule"/>
</dbReference>
<comment type="caution">
    <text evidence="7">Lacks conserved residue(s) required for the propagation of feature annotation.</text>
</comment>
<evidence type="ECO:0000256" key="2">
    <source>
        <dbReference type="ARBA" id="ARBA00022679"/>
    </source>
</evidence>
<gene>
    <name evidence="7" type="primary">aroK</name>
    <name evidence="9" type="ORF">HW532_10750</name>
</gene>
<keyword evidence="7" id="KW-0963">Cytoplasm</keyword>
<accession>A0A7S8HC14</accession>
<dbReference type="Proteomes" id="UP000593594">
    <property type="component" value="Chromosome"/>
</dbReference>
<evidence type="ECO:0000256" key="5">
    <source>
        <dbReference type="ARBA" id="ARBA00022840"/>
    </source>
</evidence>
<dbReference type="Gene3D" id="1.10.260.40">
    <property type="entry name" value="lambda repressor-like DNA-binding domains"/>
    <property type="match status" value="1"/>
</dbReference>
<sequence>MSEITSFSGKIASVDTDAGDREARTQQFIATVGLRVRTARARKGISRRALSEKSGVSQRYLAQLESGTGNVSIALLRNIAEALDLRIEWLVAEEDPWASDFTTVAALYRTATKDQRRRVLEILDPEHPSLRRMQRVAFIGLRGAGKSTLGRLTASELNLPFLELNQEIEQISGMPVNELIALYGQEGYRRLERQSLERIAATHDTLVLAVAGGIVSEPETYSFLLRNYHTIWLKARPEEHMARVLAQGDERPMAGNPAAMDELRSILTSREALYAKAEAVVSTSNLTLEESLAAVLEVIEDKRFLTA</sequence>
<evidence type="ECO:0000313" key="10">
    <source>
        <dbReference type="Proteomes" id="UP000593594"/>
    </source>
</evidence>
<dbReference type="Pfam" id="PF01202">
    <property type="entry name" value="SKI"/>
    <property type="match status" value="1"/>
</dbReference>
<evidence type="ECO:0000313" key="9">
    <source>
        <dbReference type="EMBL" id="QPC43126.1"/>
    </source>
</evidence>
<organism evidence="9 10">
    <name type="scientific">Kaustia mangrovi</name>
    <dbReference type="NCBI Taxonomy" id="2593653"/>
    <lineage>
        <taxon>Bacteria</taxon>
        <taxon>Pseudomonadati</taxon>
        <taxon>Pseudomonadota</taxon>
        <taxon>Alphaproteobacteria</taxon>
        <taxon>Hyphomicrobiales</taxon>
        <taxon>Parvibaculaceae</taxon>
        <taxon>Kaustia</taxon>
    </lineage>
</organism>
<keyword evidence="5 7" id="KW-0067">ATP-binding</keyword>
<comment type="catalytic activity">
    <reaction evidence="7">
        <text>shikimate + ATP = 3-phosphoshikimate + ADP + H(+)</text>
        <dbReference type="Rhea" id="RHEA:13121"/>
        <dbReference type="ChEBI" id="CHEBI:15378"/>
        <dbReference type="ChEBI" id="CHEBI:30616"/>
        <dbReference type="ChEBI" id="CHEBI:36208"/>
        <dbReference type="ChEBI" id="CHEBI:145989"/>
        <dbReference type="ChEBI" id="CHEBI:456216"/>
        <dbReference type="EC" id="2.7.1.71"/>
    </reaction>
</comment>
<name>A0A7S8HC14_9HYPH</name>
<dbReference type="InterPro" id="IPR031322">
    <property type="entry name" value="Shikimate/glucono_kinase"/>
</dbReference>
<dbReference type="SUPFAM" id="SSF47413">
    <property type="entry name" value="lambda repressor-like DNA-binding domains"/>
    <property type="match status" value="1"/>
</dbReference>
<dbReference type="Gene3D" id="3.40.50.300">
    <property type="entry name" value="P-loop containing nucleotide triphosphate hydrolases"/>
    <property type="match status" value="1"/>
</dbReference>
<keyword evidence="7" id="KW-0460">Magnesium</keyword>
<dbReference type="GO" id="GO:0009423">
    <property type="term" value="P:chorismate biosynthetic process"/>
    <property type="evidence" value="ECO:0007669"/>
    <property type="project" value="UniProtKB-UniRule"/>
</dbReference>
<feature type="binding site" evidence="7">
    <location>
        <position position="212"/>
    </location>
    <ligand>
        <name>substrate</name>
    </ligand>
</feature>
<comment type="cofactor">
    <cofactor evidence="7">
        <name>Mg(2+)</name>
        <dbReference type="ChEBI" id="CHEBI:18420"/>
    </cofactor>
    <text evidence="7">Binds 1 Mg(2+) ion per subunit.</text>
</comment>
<dbReference type="AlphaFoldDB" id="A0A7S8HC14"/>
<dbReference type="Pfam" id="PF01381">
    <property type="entry name" value="HTH_3"/>
    <property type="match status" value="1"/>
</dbReference>
<feature type="binding site" evidence="7">
    <location>
        <position position="189"/>
    </location>
    <ligand>
        <name>substrate</name>
    </ligand>
</feature>
<keyword evidence="3 7" id="KW-0547">Nucleotide-binding</keyword>
<dbReference type="NCBIfam" id="NF006015">
    <property type="entry name" value="PRK08154.1"/>
    <property type="match status" value="1"/>
</dbReference>
<dbReference type="GO" id="GO:0008652">
    <property type="term" value="P:amino acid biosynthetic process"/>
    <property type="evidence" value="ECO:0007669"/>
    <property type="project" value="UniProtKB-KW"/>
</dbReference>
<dbReference type="InterPro" id="IPR001387">
    <property type="entry name" value="Cro/C1-type_HTH"/>
</dbReference>
<dbReference type="PROSITE" id="PS50943">
    <property type="entry name" value="HTH_CROC1"/>
    <property type="match status" value="1"/>
</dbReference>
<feature type="binding site" evidence="7">
    <location>
        <position position="251"/>
    </location>
    <ligand>
        <name>ATP</name>
        <dbReference type="ChEBI" id="CHEBI:30616"/>
    </ligand>
</feature>
<dbReference type="GO" id="GO:0009073">
    <property type="term" value="P:aromatic amino acid family biosynthetic process"/>
    <property type="evidence" value="ECO:0007669"/>
    <property type="project" value="UniProtKB-KW"/>
</dbReference>
<evidence type="ECO:0000259" key="8">
    <source>
        <dbReference type="PROSITE" id="PS50943"/>
    </source>
</evidence>
<dbReference type="PRINTS" id="PR01100">
    <property type="entry name" value="SHIKIMTKNASE"/>
</dbReference>
<dbReference type="PANTHER" id="PTHR21087:SF16">
    <property type="entry name" value="SHIKIMATE KINASE 1, CHLOROPLASTIC"/>
    <property type="match status" value="1"/>
</dbReference>
<comment type="subunit">
    <text evidence="7">Monomer.</text>
</comment>
<dbReference type="RefSeq" id="WP_213160488.1">
    <property type="nucleotide sequence ID" value="NZ_CP058214.1"/>
</dbReference>
<keyword evidence="2 7" id="KW-0808">Transferase</keyword>
<comment type="pathway">
    <text evidence="7">Metabolic intermediate biosynthesis; chorismate biosynthesis; chorismate from D-erythrose 4-phosphate and phosphoenolpyruvate: step 5/7.</text>
</comment>
<dbReference type="UniPathway" id="UPA00053">
    <property type="reaction ID" value="UER00088"/>
</dbReference>
<keyword evidence="6 7" id="KW-0057">Aromatic amino acid biosynthesis</keyword>
<dbReference type="EC" id="2.7.1.71" evidence="7"/>
<dbReference type="SUPFAM" id="SSF52540">
    <property type="entry name" value="P-loop containing nucleoside triphosphate hydrolases"/>
    <property type="match status" value="1"/>
</dbReference>
<dbReference type="GO" id="GO:0000287">
    <property type="term" value="F:magnesium ion binding"/>
    <property type="evidence" value="ECO:0007669"/>
    <property type="project" value="UniProtKB-UniRule"/>
</dbReference>
<keyword evidence="10" id="KW-1185">Reference proteome</keyword>
<dbReference type="PANTHER" id="PTHR21087">
    <property type="entry name" value="SHIKIMATE KINASE"/>
    <property type="match status" value="1"/>
</dbReference>
<keyword evidence="7" id="KW-0479">Metal-binding</keyword>